<gene>
    <name evidence="1" type="ORF">P7K49_018159</name>
</gene>
<evidence type="ECO:0000313" key="2">
    <source>
        <dbReference type="Proteomes" id="UP001266305"/>
    </source>
</evidence>
<dbReference type="Proteomes" id="UP001266305">
    <property type="component" value="Unassembled WGS sequence"/>
</dbReference>
<name>A0ABQ9V6I4_SAGOE</name>
<dbReference type="EMBL" id="JASSZA010000008">
    <property type="protein sequence ID" value="KAK2104303.1"/>
    <property type="molecule type" value="Genomic_DNA"/>
</dbReference>
<evidence type="ECO:0000313" key="1">
    <source>
        <dbReference type="EMBL" id="KAK2104303.1"/>
    </source>
</evidence>
<organism evidence="1 2">
    <name type="scientific">Saguinus oedipus</name>
    <name type="common">Cotton-top tamarin</name>
    <name type="synonym">Oedipomidas oedipus</name>
    <dbReference type="NCBI Taxonomy" id="9490"/>
    <lineage>
        <taxon>Eukaryota</taxon>
        <taxon>Metazoa</taxon>
        <taxon>Chordata</taxon>
        <taxon>Craniata</taxon>
        <taxon>Vertebrata</taxon>
        <taxon>Euteleostomi</taxon>
        <taxon>Mammalia</taxon>
        <taxon>Eutheria</taxon>
        <taxon>Euarchontoglires</taxon>
        <taxon>Primates</taxon>
        <taxon>Haplorrhini</taxon>
        <taxon>Platyrrhini</taxon>
        <taxon>Cebidae</taxon>
        <taxon>Callitrichinae</taxon>
        <taxon>Saguinus</taxon>
    </lineage>
</organism>
<sequence>MVLCCGGPRQNDETEGDVYLLVEEKMASLSWHHRDWGKKRETETIIQHTLCQECINDSLPLPGDLPLQLIDLVWILNCRLKPAIPLDFITMFYGCEAFVFSQTHFHQRVCTVSVSTGTLPFASVTVVAVQQNPQGGGVLALIENAADLNISCCKFSSVFWSTLDPDSQFLSPVPPEFHLYALQDLCLVMAALMDDDFLDGETSSNPPSSS</sequence>
<protein>
    <submittedName>
        <fullName evidence="1">Uncharacterized protein</fullName>
    </submittedName>
</protein>
<reference evidence="1 2" key="1">
    <citation type="submission" date="2023-05" db="EMBL/GenBank/DDBJ databases">
        <title>B98-5 Cell Line De Novo Hybrid Assembly: An Optical Mapping Approach.</title>
        <authorList>
            <person name="Kananen K."/>
            <person name="Auerbach J.A."/>
            <person name="Kautto E."/>
            <person name="Blachly J.S."/>
        </authorList>
    </citation>
    <scope>NUCLEOTIDE SEQUENCE [LARGE SCALE GENOMIC DNA]</scope>
    <source>
        <strain evidence="1">B95-8</strain>
        <tissue evidence="1">Cell line</tissue>
    </source>
</reference>
<keyword evidence="2" id="KW-1185">Reference proteome</keyword>
<accession>A0ABQ9V6I4</accession>
<comment type="caution">
    <text evidence="1">The sequence shown here is derived from an EMBL/GenBank/DDBJ whole genome shotgun (WGS) entry which is preliminary data.</text>
</comment>
<proteinExistence type="predicted"/>